<gene>
    <name evidence="2" type="ORF">Psi01_58290</name>
</gene>
<dbReference type="AlphaFoldDB" id="A0A8J3SMT2"/>
<name>A0A8J3SMT2_9ACTN</name>
<dbReference type="Proteomes" id="UP000619788">
    <property type="component" value="Unassembled WGS sequence"/>
</dbReference>
<accession>A0A8J3SMT2</accession>
<comment type="caution">
    <text evidence="2">The sequence shown here is derived from an EMBL/GenBank/DDBJ whole genome shotgun (WGS) entry which is preliminary data.</text>
</comment>
<keyword evidence="3" id="KW-1185">Reference proteome</keyword>
<reference evidence="2 3" key="1">
    <citation type="submission" date="2021-01" db="EMBL/GenBank/DDBJ databases">
        <title>Whole genome shotgun sequence of Planobispora siamensis NBRC 107568.</title>
        <authorList>
            <person name="Komaki H."/>
            <person name="Tamura T."/>
        </authorList>
    </citation>
    <scope>NUCLEOTIDE SEQUENCE [LARGE SCALE GENOMIC DNA]</scope>
    <source>
        <strain evidence="2 3">NBRC 107568</strain>
    </source>
</reference>
<evidence type="ECO:0000313" key="2">
    <source>
        <dbReference type="EMBL" id="GIH95199.1"/>
    </source>
</evidence>
<feature type="region of interest" description="Disordered" evidence="1">
    <location>
        <begin position="74"/>
        <end position="104"/>
    </location>
</feature>
<evidence type="ECO:0000313" key="3">
    <source>
        <dbReference type="Proteomes" id="UP000619788"/>
    </source>
</evidence>
<organism evidence="2 3">
    <name type="scientific">Planobispora siamensis</name>
    <dbReference type="NCBI Taxonomy" id="936338"/>
    <lineage>
        <taxon>Bacteria</taxon>
        <taxon>Bacillati</taxon>
        <taxon>Actinomycetota</taxon>
        <taxon>Actinomycetes</taxon>
        <taxon>Streptosporangiales</taxon>
        <taxon>Streptosporangiaceae</taxon>
        <taxon>Planobispora</taxon>
    </lineage>
</organism>
<sequence length="118" mass="12228">MPPWMIRGSLSGGAAPVDASAIVTGETSCSTAVRPALHRPGAGEIQPGPRTGGVVTKVPKAEVAGHLRTVLPDREQPVTRGPGYWTVNRTVPTATNAAPAPMSTAPRPIAREVTCQAW</sequence>
<protein>
    <submittedName>
        <fullName evidence="2">Uncharacterized protein</fullName>
    </submittedName>
</protein>
<feature type="compositionally biased region" description="Low complexity" evidence="1">
    <location>
        <begin position="90"/>
        <end position="104"/>
    </location>
</feature>
<proteinExistence type="predicted"/>
<dbReference type="EMBL" id="BOOJ01000051">
    <property type="protein sequence ID" value="GIH95199.1"/>
    <property type="molecule type" value="Genomic_DNA"/>
</dbReference>
<evidence type="ECO:0000256" key="1">
    <source>
        <dbReference type="SAM" id="MobiDB-lite"/>
    </source>
</evidence>